<accession>A0ABR6U858</accession>
<organism evidence="3 4">
    <name type="scientific">Nocardioides deserti</name>
    <dbReference type="NCBI Taxonomy" id="1588644"/>
    <lineage>
        <taxon>Bacteria</taxon>
        <taxon>Bacillati</taxon>
        <taxon>Actinomycetota</taxon>
        <taxon>Actinomycetes</taxon>
        <taxon>Propionibacteriales</taxon>
        <taxon>Nocardioidaceae</taxon>
        <taxon>Nocardioides</taxon>
    </lineage>
</organism>
<dbReference type="Gene3D" id="2.60.40.2700">
    <property type="match status" value="1"/>
</dbReference>
<evidence type="ECO:0000256" key="1">
    <source>
        <dbReference type="SAM" id="SignalP"/>
    </source>
</evidence>
<keyword evidence="1" id="KW-0732">Signal</keyword>
<feature type="signal peptide" evidence="1">
    <location>
        <begin position="1"/>
        <end position="28"/>
    </location>
</feature>
<dbReference type="InterPro" id="IPR022603">
    <property type="entry name" value="DUF3152"/>
</dbReference>
<name>A0ABR6U858_9ACTN</name>
<feature type="chain" id="PRO_5045635537" evidence="1">
    <location>
        <begin position="29"/>
        <end position="370"/>
    </location>
</feature>
<dbReference type="Proteomes" id="UP000604001">
    <property type="component" value="Unassembled WGS sequence"/>
</dbReference>
<feature type="domain" description="DUF3152" evidence="2">
    <location>
        <begin position="212"/>
        <end position="354"/>
    </location>
</feature>
<dbReference type="EMBL" id="JACMYC010000004">
    <property type="protein sequence ID" value="MBC2960560.1"/>
    <property type="molecule type" value="Genomic_DNA"/>
</dbReference>
<proteinExistence type="predicted"/>
<dbReference type="Pfam" id="PF11350">
    <property type="entry name" value="DUF3152"/>
    <property type="match status" value="1"/>
</dbReference>
<gene>
    <name evidence="3" type="ORF">H7344_09655</name>
</gene>
<dbReference type="SUPFAM" id="SSF55486">
    <property type="entry name" value="Metalloproteases ('zincins'), catalytic domain"/>
    <property type="match status" value="1"/>
</dbReference>
<evidence type="ECO:0000259" key="2">
    <source>
        <dbReference type="Pfam" id="PF11350"/>
    </source>
</evidence>
<sequence>MGLRSGLPRLLAALLLGLGLLVATPATAAAEPAPTQSPLVKGEPVFGERLVAGAGRWDTTDLTFGYQWLRAAEPVPGATGRTYDLGLDDLGRRISVEVTATDSAGYSTTVRSEPTERVRRAPLQVRTAPGVAGVTRFGRTVRVTLGDVRPAPRVQRVRWRVGGKLVAGERGRTYRLRPGDVGRNVRADVRLTAPGHTTVRLRTAPRRVEHRVGVRRTVTYSVQTRGRITTSLATFRRQAQETYADARGWRGGGVRFVPVRRGGSFTLVLAAAGEVPTFHPICSAQWSCRVGRYVVINQERWKHASPAWNAARGALRDYRHMVVNHETGHWLGRGHASCGGAGQLAPVMQQQSKGLGGCRFNPWPTVRELR</sequence>
<protein>
    <submittedName>
        <fullName evidence="3">DUF3152 domain-containing protein</fullName>
    </submittedName>
</protein>
<evidence type="ECO:0000313" key="3">
    <source>
        <dbReference type="EMBL" id="MBC2960560.1"/>
    </source>
</evidence>
<reference evidence="3 4" key="1">
    <citation type="submission" date="2020-08" db="EMBL/GenBank/DDBJ databases">
        <title>novel species in genus Nocardioides.</title>
        <authorList>
            <person name="Zhang G."/>
        </authorList>
    </citation>
    <scope>NUCLEOTIDE SEQUENCE [LARGE SCALE GENOMIC DNA]</scope>
    <source>
        <strain evidence="3 4">SC8A-24</strain>
    </source>
</reference>
<keyword evidence="4" id="KW-1185">Reference proteome</keyword>
<comment type="caution">
    <text evidence="3">The sequence shown here is derived from an EMBL/GenBank/DDBJ whole genome shotgun (WGS) entry which is preliminary data.</text>
</comment>
<dbReference type="RefSeq" id="WP_186345792.1">
    <property type="nucleotide sequence ID" value="NZ_BMMR01000001.1"/>
</dbReference>
<evidence type="ECO:0000313" key="4">
    <source>
        <dbReference type="Proteomes" id="UP000604001"/>
    </source>
</evidence>